<evidence type="ECO:0000256" key="2">
    <source>
        <dbReference type="ARBA" id="ARBA00022448"/>
    </source>
</evidence>
<feature type="transmembrane region" description="Helical" evidence="7">
    <location>
        <begin position="414"/>
        <end position="444"/>
    </location>
</feature>
<evidence type="ECO:0000256" key="4">
    <source>
        <dbReference type="ARBA" id="ARBA00022692"/>
    </source>
</evidence>
<evidence type="ECO:0000313" key="11">
    <source>
        <dbReference type="Proteomes" id="UP001055940"/>
    </source>
</evidence>
<keyword evidence="5 7" id="KW-1133">Transmembrane helix</keyword>
<feature type="transmembrane region" description="Helical" evidence="7">
    <location>
        <begin position="551"/>
        <end position="569"/>
    </location>
</feature>
<protein>
    <submittedName>
        <fullName evidence="10">Phosphonate ABC transporter, permease protein PhnE</fullName>
    </submittedName>
</protein>
<evidence type="ECO:0000256" key="5">
    <source>
        <dbReference type="ARBA" id="ARBA00022989"/>
    </source>
</evidence>
<comment type="similarity">
    <text evidence="7">Belongs to the binding-protein-dependent transport system permease family.</text>
</comment>
<dbReference type="PROSITE" id="PS50928">
    <property type="entry name" value="ABC_TM1"/>
    <property type="match status" value="2"/>
</dbReference>
<feature type="transmembrane region" description="Helical" evidence="7">
    <location>
        <begin position="101"/>
        <end position="126"/>
    </location>
</feature>
<feature type="transmembrane region" description="Helical" evidence="7">
    <location>
        <begin position="456"/>
        <end position="479"/>
    </location>
</feature>
<dbReference type="PANTHER" id="PTHR30043">
    <property type="entry name" value="PHOSPHONATES TRANSPORT SYSTEM PERMEASE PROTEIN"/>
    <property type="match status" value="1"/>
</dbReference>
<dbReference type="Gene3D" id="1.10.3720.10">
    <property type="entry name" value="MetI-like"/>
    <property type="match status" value="2"/>
</dbReference>
<feature type="transmembrane region" description="Helical" evidence="7">
    <location>
        <begin position="43"/>
        <end position="63"/>
    </location>
</feature>
<feature type="domain" description="ABC transmembrane type-1" evidence="9">
    <location>
        <begin position="418"/>
        <end position="601"/>
    </location>
</feature>
<feature type="transmembrane region" description="Helical" evidence="7">
    <location>
        <begin position="234"/>
        <end position="255"/>
    </location>
</feature>
<dbReference type="InterPro" id="IPR000515">
    <property type="entry name" value="MetI-like"/>
</dbReference>
<keyword evidence="2 7" id="KW-0813">Transport</keyword>
<evidence type="ECO:0000256" key="1">
    <source>
        <dbReference type="ARBA" id="ARBA00004651"/>
    </source>
</evidence>
<name>A0ABY5D3M7_9ACTN</name>
<evidence type="ECO:0000256" key="7">
    <source>
        <dbReference type="RuleBase" id="RU363032"/>
    </source>
</evidence>
<evidence type="ECO:0000313" key="10">
    <source>
        <dbReference type="EMBL" id="USY18977.1"/>
    </source>
</evidence>
<feature type="transmembrane region" description="Helical" evidence="7">
    <location>
        <begin position="365"/>
        <end position="383"/>
    </location>
</feature>
<keyword evidence="11" id="KW-1185">Reference proteome</keyword>
<dbReference type="SUPFAM" id="SSF161098">
    <property type="entry name" value="MetI-like"/>
    <property type="match status" value="2"/>
</dbReference>
<dbReference type="InterPro" id="IPR005769">
    <property type="entry name" value="PhnE/PtxC"/>
</dbReference>
<sequence length="613" mass="63216">MMTEPTATSPAPAEPPPPAAPAGPGSPGDPAERPRTLPLPRPSGVAALLTALALIGVGVWSIIDLRINVATLVSSVDNAADFLSRTLPLDFPGFGELAGPLATTLAIVIAATLLSVALSIPLAIWAAGNTAPGRPARLISRSLIVVARAIPDVVLAILFFRLFGFGAVTGVLAMGLHSVGMVGKLYADAIEQIDEGPRQALRAAGAGRLQELTGGVLPQVLPAFVATAMHRLDINLRISVILGFVGVAGIGQDLAHALGRLDYQRGMALALIVLLLCVGIELLSVAVRRALLPHTEQRVSGLSGLVARMRARAGTAASPGSGDDSGAKAAAARRTSVDPRAASAAALATGRISPPWTAERIRRTFYVLVTLAVLGGSAGYAVLDFNGFIDSNRGPLGVLAMFWPPETGGIGERLVAGLIVTVQIAFAATLLGMVLALPVGVLAARNVAPHHRVGQLCRMFIVFVRSIPELVLAIIFVVMIGLGPVAGTLALAIGVVGLLGKLVADSVEEVDPGPERALQATGASRVQVFFGATLPQALPSFVGHSMYQLDVNIRSATILGIVGAGGIGYELLNAARVLEFGVVTLITLMVFGVVMMVELIAVWLRGVVGGRED</sequence>
<organism evidence="10 11">
    <name type="scientific">Nocardiopsis exhalans</name>
    <dbReference type="NCBI Taxonomy" id="163604"/>
    <lineage>
        <taxon>Bacteria</taxon>
        <taxon>Bacillati</taxon>
        <taxon>Actinomycetota</taxon>
        <taxon>Actinomycetes</taxon>
        <taxon>Streptosporangiales</taxon>
        <taxon>Nocardiopsidaceae</taxon>
        <taxon>Nocardiopsis</taxon>
    </lineage>
</organism>
<feature type="transmembrane region" description="Helical" evidence="7">
    <location>
        <begin position="267"/>
        <end position="287"/>
    </location>
</feature>
<feature type="compositionally biased region" description="Pro residues" evidence="8">
    <location>
        <begin position="12"/>
        <end position="21"/>
    </location>
</feature>
<evidence type="ECO:0000256" key="3">
    <source>
        <dbReference type="ARBA" id="ARBA00022475"/>
    </source>
</evidence>
<dbReference type="NCBIfam" id="TIGR01097">
    <property type="entry name" value="PhnE"/>
    <property type="match status" value="2"/>
</dbReference>
<gene>
    <name evidence="10" type="primary">phnE</name>
    <name evidence="10" type="ORF">NE857_27490</name>
</gene>
<dbReference type="CDD" id="cd06261">
    <property type="entry name" value="TM_PBP2"/>
    <property type="match status" value="2"/>
</dbReference>
<dbReference type="RefSeq" id="WP_254418275.1">
    <property type="nucleotide sequence ID" value="NZ_BAAAJB010000012.1"/>
</dbReference>
<comment type="subcellular location">
    <subcellularLocation>
        <location evidence="1 7">Cell membrane</location>
        <topology evidence="1 7">Multi-pass membrane protein</topology>
    </subcellularLocation>
</comment>
<reference evidence="10" key="1">
    <citation type="submission" date="2022-06" db="EMBL/GenBank/DDBJ databases">
        <authorList>
            <person name="Ping M."/>
        </authorList>
    </citation>
    <scope>NUCLEOTIDE SEQUENCE</scope>
    <source>
        <strain evidence="10">JCM11759T</strain>
    </source>
</reference>
<dbReference type="PANTHER" id="PTHR30043:SF1">
    <property type="entry name" value="ABC TRANSPORT SYSTEM PERMEASE PROTEIN P69"/>
    <property type="match status" value="1"/>
</dbReference>
<dbReference type="Pfam" id="PF00528">
    <property type="entry name" value="BPD_transp_1"/>
    <property type="match status" value="2"/>
</dbReference>
<accession>A0ABY5D3M7</accession>
<dbReference type="Proteomes" id="UP001055940">
    <property type="component" value="Chromosome"/>
</dbReference>
<evidence type="ECO:0000256" key="8">
    <source>
        <dbReference type="SAM" id="MobiDB-lite"/>
    </source>
</evidence>
<evidence type="ECO:0000259" key="9">
    <source>
        <dbReference type="PROSITE" id="PS50928"/>
    </source>
</evidence>
<evidence type="ECO:0000256" key="6">
    <source>
        <dbReference type="ARBA" id="ARBA00023136"/>
    </source>
</evidence>
<proteinExistence type="inferred from homology"/>
<keyword evidence="3" id="KW-1003">Cell membrane</keyword>
<feature type="transmembrane region" description="Helical" evidence="7">
    <location>
        <begin position="165"/>
        <end position="187"/>
    </location>
</feature>
<feature type="transmembrane region" description="Helical" evidence="7">
    <location>
        <begin position="581"/>
        <end position="604"/>
    </location>
</feature>
<feature type="domain" description="ABC transmembrane type-1" evidence="9">
    <location>
        <begin position="101"/>
        <end position="284"/>
    </location>
</feature>
<keyword evidence="4 7" id="KW-0812">Transmembrane</keyword>
<dbReference type="EMBL" id="CP099837">
    <property type="protein sequence ID" value="USY18977.1"/>
    <property type="molecule type" value="Genomic_DNA"/>
</dbReference>
<dbReference type="InterPro" id="IPR035906">
    <property type="entry name" value="MetI-like_sf"/>
</dbReference>
<feature type="region of interest" description="Disordered" evidence="8">
    <location>
        <begin position="1"/>
        <end position="39"/>
    </location>
</feature>
<keyword evidence="6 7" id="KW-0472">Membrane</keyword>
<feature type="compositionally biased region" description="Low complexity" evidence="8">
    <location>
        <begin position="1"/>
        <end position="11"/>
    </location>
</feature>